<accession>A0A7I9VLC6</accession>
<feature type="signal peptide" evidence="2">
    <location>
        <begin position="1"/>
        <end position="17"/>
    </location>
</feature>
<keyword evidence="4" id="KW-1185">Reference proteome</keyword>
<sequence>MKRLASALALAAAPALAAACPACARDGAPHAWLLVAALVGFPYAVAAVVLRAVRRGEEDRP</sequence>
<keyword evidence="1" id="KW-0812">Transmembrane</keyword>
<dbReference type="PROSITE" id="PS51257">
    <property type="entry name" value="PROKAR_LIPOPROTEIN"/>
    <property type="match status" value="1"/>
</dbReference>
<dbReference type="RefSeq" id="WP_176064262.1">
    <property type="nucleotide sequence ID" value="NZ_BJTG01000003.1"/>
</dbReference>
<dbReference type="AlphaFoldDB" id="A0A7I9VLC6"/>
<reference evidence="4" key="1">
    <citation type="journal article" date="2020" name="Appl. Environ. Microbiol.">
        <title>Diazotrophic Anaeromyxobacter Isolates from Soils.</title>
        <authorList>
            <person name="Masuda Y."/>
            <person name="Yamanaka H."/>
            <person name="Xu Z.X."/>
            <person name="Shiratori Y."/>
            <person name="Aono T."/>
            <person name="Amachi S."/>
            <person name="Senoo K."/>
            <person name="Itoh H."/>
        </authorList>
    </citation>
    <scope>NUCLEOTIDE SEQUENCE [LARGE SCALE GENOMIC DNA]</scope>
    <source>
        <strain evidence="4">R267</strain>
    </source>
</reference>
<dbReference type="EMBL" id="BJTG01000003">
    <property type="protein sequence ID" value="GEJ56787.1"/>
    <property type="molecule type" value="Genomic_DNA"/>
</dbReference>
<evidence type="ECO:0000256" key="2">
    <source>
        <dbReference type="SAM" id="SignalP"/>
    </source>
</evidence>
<evidence type="ECO:0008006" key="5">
    <source>
        <dbReference type="Google" id="ProtNLM"/>
    </source>
</evidence>
<keyword evidence="1" id="KW-1133">Transmembrane helix</keyword>
<organism evidence="3 4">
    <name type="scientific">Anaeromyxobacter diazotrophicus</name>
    <dbReference type="NCBI Taxonomy" id="2590199"/>
    <lineage>
        <taxon>Bacteria</taxon>
        <taxon>Pseudomonadati</taxon>
        <taxon>Myxococcota</taxon>
        <taxon>Myxococcia</taxon>
        <taxon>Myxococcales</taxon>
        <taxon>Cystobacterineae</taxon>
        <taxon>Anaeromyxobacteraceae</taxon>
        <taxon>Anaeromyxobacter</taxon>
    </lineage>
</organism>
<feature type="chain" id="PRO_5029457554" description="Lipoprotein" evidence="2">
    <location>
        <begin position="18"/>
        <end position="61"/>
    </location>
</feature>
<evidence type="ECO:0000313" key="3">
    <source>
        <dbReference type="EMBL" id="GEJ56787.1"/>
    </source>
</evidence>
<evidence type="ECO:0000256" key="1">
    <source>
        <dbReference type="SAM" id="Phobius"/>
    </source>
</evidence>
<feature type="transmembrane region" description="Helical" evidence="1">
    <location>
        <begin position="33"/>
        <end position="53"/>
    </location>
</feature>
<name>A0A7I9VLC6_9BACT</name>
<keyword evidence="2" id="KW-0732">Signal</keyword>
<proteinExistence type="predicted"/>
<comment type="caution">
    <text evidence="3">The sequence shown here is derived from an EMBL/GenBank/DDBJ whole genome shotgun (WGS) entry which is preliminary data.</text>
</comment>
<gene>
    <name evidence="3" type="ORF">AMYX_15280</name>
</gene>
<keyword evidence="1" id="KW-0472">Membrane</keyword>
<protein>
    <recommendedName>
        <fullName evidence="5">Lipoprotein</fullName>
    </recommendedName>
</protein>
<evidence type="ECO:0000313" key="4">
    <source>
        <dbReference type="Proteomes" id="UP000503640"/>
    </source>
</evidence>
<dbReference type="Proteomes" id="UP000503640">
    <property type="component" value="Unassembled WGS sequence"/>
</dbReference>